<dbReference type="OrthoDB" id="8224439at2"/>
<evidence type="ECO:0000313" key="4">
    <source>
        <dbReference type="Proteomes" id="UP000466966"/>
    </source>
</evidence>
<name>A0A844Z360_9SPHN</name>
<protein>
    <submittedName>
        <fullName evidence="3">Uncharacterized protein</fullName>
    </submittedName>
</protein>
<comment type="caution">
    <text evidence="3">The sequence shown here is derived from an EMBL/GenBank/DDBJ whole genome shotgun (WGS) entry which is preliminary data.</text>
</comment>
<dbReference type="RefSeq" id="WP_160773049.1">
    <property type="nucleotide sequence ID" value="NZ_WTYV01000007.1"/>
</dbReference>
<feature type="signal peptide" evidence="2">
    <location>
        <begin position="1"/>
        <end position="22"/>
    </location>
</feature>
<dbReference type="PROSITE" id="PS51257">
    <property type="entry name" value="PROKAR_LIPOPROTEIN"/>
    <property type="match status" value="1"/>
</dbReference>
<proteinExistence type="predicted"/>
<organism evidence="3 4">
    <name type="scientific">Alteraurantiacibacter buctensis</name>
    <dbReference type="NCBI Taxonomy" id="1503981"/>
    <lineage>
        <taxon>Bacteria</taxon>
        <taxon>Pseudomonadati</taxon>
        <taxon>Pseudomonadota</taxon>
        <taxon>Alphaproteobacteria</taxon>
        <taxon>Sphingomonadales</taxon>
        <taxon>Erythrobacteraceae</taxon>
        <taxon>Alteraurantiacibacter</taxon>
    </lineage>
</organism>
<evidence type="ECO:0000313" key="3">
    <source>
        <dbReference type="EMBL" id="MXO73124.1"/>
    </source>
</evidence>
<gene>
    <name evidence="3" type="ORF">GRI99_15960</name>
</gene>
<feature type="chain" id="PRO_5032648660" evidence="2">
    <location>
        <begin position="23"/>
        <end position="200"/>
    </location>
</feature>
<accession>A0A844Z360</accession>
<evidence type="ECO:0000256" key="1">
    <source>
        <dbReference type="SAM" id="MobiDB-lite"/>
    </source>
</evidence>
<dbReference type="AlphaFoldDB" id="A0A844Z360"/>
<dbReference type="Proteomes" id="UP000466966">
    <property type="component" value="Unassembled WGS sequence"/>
</dbReference>
<keyword evidence="4" id="KW-1185">Reference proteome</keyword>
<feature type="compositionally biased region" description="Low complexity" evidence="1">
    <location>
        <begin position="30"/>
        <end position="52"/>
    </location>
</feature>
<keyword evidence="2" id="KW-0732">Signal</keyword>
<evidence type="ECO:0000256" key="2">
    <source>
        <dbReference type="SAM" id="SignalP"/>
    </source>
</evidence>
<feature type="region of interest" description="Disordered" evidence="1">
    <location>
        <begin position="27"/>
        <end position="52"/>
    </location>
</feature>
<sequence>MKNPRITTAIAAVLALTTTVAACSSGGDTVPADQASASAAPSADPSLPVAPAGATPAALNTLTLEGLGSLKLGQPVPARGTWAERGAQTSDQCRVVSSPDYPGVYAIVEGGTVRRITVAGASAVKLVEGLGVGSTRANIDADLPGFAEEPHKYVDGGLYLTAPNAASGDAAVRFELDGDGMVSAMHVGMMPVLGYVEGCA</sequence>
<dbReference type="EMBL" id="WTYV01000007">
    <property type="protein sequence ID" value="MXO73124.1"/>
    <property type="molecule type" value="Genomic_DNA"/>
</dbReference>
<reference evidence="3 4" key="1">
    <citation type="submission" date="2019-12" db="EMBL/GenBank/DDBJ databases">
        <title>Genomic-based taxomic classification of the family Erythrobacteraceae.</title>
        <authorList>
            <person name="Xu L."/>
        </authorList>
    </citation>
    <scope>NUCLEOTIDE SEQUENCE [LARGE SCALE GENOMIC DNA]</scope>
    <source>
        <strain evidence="3 4">M0322</strain>
    </source>
</reference>